<name>X1SBL1_9ZZZZ</name>
<comment type="caution">
    <text evidence="1">The sequence shown here is derived from an EMBL/GenBank/DDBJ whole genome shotgun (WGS) entry which is preliminary data.</text>
</comment>
<feature type="non-terminal residue" evidence="1">
    <location>
        <position position="302"/>
    </location>
</feature>
<protein>
    <recommendedName>
        <fullName evidence="2">Bacterial Ig-like domain-containing protein</fullName>
    </recommendedName>
</protein>
<reference evidence="1" key="1">
    <citation type="journal article" date="2014" name="Front. Microbiol.">
        <title>High frequency of phylogenetically diverse reductive dehalogenase-homologous genes in deep subseafloor sedimentary metagenomes.</title>
        <authorList>
            <person name="Kawai M."/>
            <person name="Futagami T."/>
            <person name="Toyoda A."/>
            <person name="Takaki Y."/>
            <person name="Nishi S."/>
            <person name="Hori S."/>
            <person name="Arai W."/>
            <person name="Tsubouchi T."/>
            <person name="Morono Y."/>
            <person name="Uchiyama I."/>
            <person name="Ito T."/>
            <person name="Fujiyama A."/>
            <person name="Inagaki F."/>
            <person name="Takami H."/>
        </authorList>
    </citation>
    <scope>NUCLEOTIDE SEQUENCE</scope>
    <source>
        <strain evidence="1">Expedition CK06-06</strain>
    </source>
</reference>
<dbReference type="AlphaFoldDB" id="X1SBL1"/>
<proteinExistence type="predicted"/>
<sequence>GIITDLISPIDAYNSSITSMEFIVNSTPIAIDLTNVTLYIWNDDNTVYHTNFSEVTGTVVNQTTWNITEIPDGDYIWNAITWGTSNKSDWDTNRTFTIDTTVPIINIVYPENISYTDDVSNLNYAFTEANPDSCWYSLDEGTINSSRVDCGTNWTGLTSTEGSNTWTVYINCSLGCTDQDSVTFFKDSILPNILITSPSNNSNHSINTIDINYTVSDTNLDSCWYSNDTYSTNTTITCGQNITTIIWSDGQHNVTIWANDSLNNVNSSSVTFTIDTTNPEINITDPIDFINYHLVNTNLTFN</sequence>
<feature type="non-terminal residue" evidence="1">
    <location>
        <position position="1"/>
    </location>
</feature>
<gene>
    <name evidence="1" type="ORF">S12H4_25683</name>
</gene>
<accession>X1SBL1</accession>
<dbReference type="EMBL" id="BARW01014501">
    <property type="protein sequence ID" value="GAI76471.1"/>
    <property type="molecule type" value="Genomic_DNA"/>
</dbReference>
<organism evidence="1">
    <name type="scientific">marine sediment metagenome</name>
    <dbReference type="NCBI Taxonomy" id="412755"/>
    <lineage>
        <taxon>unclassified sequences</taxon>
        <taxon>metagenomes</taxon>
        <taxon>ecological metagenomes</taxon>
    </lineage>
</organism>
<evidence type="ECO:0008006" key="2">
    <source>
        <dbReference type="Google" id="ProtNLM"/>
    </source>
</evidence>
<evidence type="ECO:0000313" key="1">
    <source>
        <dbReference type="EMBL" id="GAI76471.1"/>
    </source>
</evidence>